<dbReference type="GO" id="GO:0003677">
    <property type="term" value="F:DNA binding"/>
    <property type="evidence" value="ECO:0007669"/>
    <property type="project" value="UniProtKB-KW"/>
</dbReference>
<feature type="domain" description="HTH lacI-type" evidence="1">
    <location>
        <begin position="8"/>
        <end position="62"/>
    </location>
</feature>
<comment type="caution">
    <text evidence="2">The sequence shown here is derived from an EMBL/GenBank/DDBJ whole genome shotgun (WGS) entry which is preliminary data.</text>
</comment>
<accession>A0ABS6IEH0</accession>
<protein>
    <submittedName>
        <fullName evidence="2">LacI family DNA-binding transcriptional regulator</fullName>
    </submittedName>
</protein>
<dbReference type="PROSITE" id="PS50932">
    <property type="entry name" value="HTH_LACI_2"/>
    <property type="match status" value="1"/>
</dbReference>
<dbReference type="EMBL" id="JAHOPB010000001">
    <property type="protein sequence ID" value="MBU8872860.1"/>
    <property type="molecule type" value="Genomic_DNA"/>
</dbReference>
<dbReference type="Pfam" id="PF00356">
    <property type="entry name" value="LacI"/>
    <property type="match status" value="1"/>
</dbReference>
<dbReference type="RefSeq" id="WP_216957140.1">
    <property type="nucleotide sequence ID" value="NZ_JAHOPB010000001.1"/>
</dbReference>
<organism evidence="2 3">
    <name type="scientific">Reyranella humidisoli</name>
    <dbReference type="NCBI Taxonomy" id="2849149"/>
    <lineage>
        <taxon>Bacteria</taxon>
        <taxon>Pseudomonadati</taxon>
        <taxon>Pseudomonadota</taxon>
        <taxon>Alphaproteobacteria</taxon>
        <taxon>Hyphomicrobiales</taxon>
        <taxon>Reyranellaceae</taxon>
        <taxon>Reyranella</taxon>
    </lineage>
</organism>
<keyword evidence="3" id="KW-1185">Reference proteome</keyword>
<dbReference type="InterPro" id="IPR000843">
    <property type="entry name" value="HTH_LacI"/>
</dbReference>
<gene>
    <name evidence="2" type="ORF">KQ910_03755</name>
</gene>
<keyword evidence="2" id="KW-0238">DNA-binding</keyword>
<dbReference type="PROSITE" id="PS00356">
    <property type="entry name" value="HTH_LACI_1"/>
    <property type="match status" value="1"/>
</dbReference>
<sequence length="346" mass="36520">MAEIVSKATIRDVARTAGVSVGSVSRALNGGKNVSARVARDVAAAAEKLGYQPDFLARSLRTRTTGMVGCLVSDVANPLYASIVQAAEARLRDAGLLMVVANTVNDPARERAMVAAFRSRRLDGILVAPGSDENDRAWCELAAGGAPVVILDRDVPQDEGSPWPAVLVDHREGARTATRYLIGLGHRRIALLTPGARMRPGRERIAGFHAAFAEADIDPAGAEICLQESSMDFAQGDALALLQRERRPTAIIALGTRILAGALRAARDLRLSIPADLSVIAVGDTDLAAVHTPAITALRWSLEDVGRAAAELLLQRLKGASGEGQSRALLPVDLVLRESCGPPKTT</sequence>
<proteinExistence type="predicted"/>
<dbReference type="PANTHER" id="PTHR30146">
    <property type="entry name" value="LACI-RELATED TRANSCRIPTIONAL REPRESSOR"/>
    <property type="match status" value="1"/>
</dbReference>
<evidence type="ECO:0000313" key="2">
    <source>
        <dbReference type="EMBL" id="MBU8872860.1"/>
    </source>
</evidence>
<evidence type="ECO:0000313" key="3">
    <source>
        <dbReference type="Proteomes" id="UP000727907"/>
    </source>
</evidence>
<dbReference type="Pfam" id="PF13377">
    <property type="entry name" value="Peripla_BP_3"/>
    <property type="match status" value="1"/>
</dbReference>
<dbReference type="CDD" id="cd01392">
    <property type="entry name" value="HTH_LacI"/>
    <property type="match status" value="1"/>
</dbReference>
<dbReference type="InterPro" id="IPR046335">
    <property type="entry name" value="LacI/GalR-like_sensor"/>
</dbReference>
<reference evidence="2 3" key="1">
    <citation type="submission" date="2021-06" db="EMBL/GenBank/DDBJ databases">
        <authorList>
            <person name="Lee D.H."/>
        </authorList>
    </citation>
    <scope>NUCLEOTIDE SEQUENCE [LARGE SCALE GENOMIC DNA]</scope>
    <source>
        <strain evidence="2 3">MMS21-HV4-11</strain>
    </source>
</reference>
<dbReference type="SMART" id="SM00354">
    <property type="entry name" value="HTH_LACI"/>
    <property type="match status" value="1"/>
</dbReference>
<dbReference type="PANTHER" id="PTHR30146:SF138">
    <property type="entry name" value="TRANSCRIPTIONAL REGULATORY PROTEIN"/>
    <property type="match status" value="1"/>
</dbReference>
<dbReference type="CDD" id="cd06281">
    <property type="entry name" value="PBP1_LacI-like"/>
    <property type="match status" value="1"/>
</dbReference>
<name>A0ABS6IEH0_9HYPH</name>
<evidence type="ECO:0000259" key="1">
    <source>
        <dbReference type="PROSITE" id="PS50932"/>
    </source>
</evidence>
<dbReference type="Proteomes" id="UP000727907">
    <property type="component" value="Unassembled WGS sequence"/>
</dbReference>